<protein>
    <submittedName>
        <fullName evidence="2">Uncharacterized protein</fullName>
    </submittedName>
</protein>
<evidence type="ECO:0000313" key="2">
    <source>
        <dbReference type="EMBL" id="CAI9966537.1"/>
    </source>
</evidence>
<comment type="caution">
    <text evidence="2">The sequence shown here is derived from an EMBL/GenBank/DDBJ whole genome shotgun (WGS) entry which is preliminary data.</text>
</comment>
<keyword evidence="4" id="KW-1185">Reference proteome</keyword>
<evidence type="ECO:0000313" key="3">
    <source>
        <dbReference type="EMBL" id="CAL6032722.1"/>
    </source>
</evidence>
<evidence type="ECO:0000256" key="1">
    <source>
        <dbReference type="SAM" id="Coils"/>
    </source>
</evidence>
<dbReference type="Proteomes" id="UP001642409">
    <property type="component" value="Unassembled WGS sequence"/>
</dbReference>
<keyword evidence="1" id="KW-0175">Coiled coil</keyword>
<sequence length="763" mass="89582">MTDQQLLQVLTTSVKASKLQIKEQINTIKNEIANQEQVINQDQITFMKKQLMGLQQRLRNINELLHEENSDPNDQVQNEENLFQYLYKQKLIWTRYNNPTSEALKNDQIKELCIDEMFGEKYQSDLKHVSKWKENNKVQPDQEIKGNLIIGSSSLSFLNDSIQNQKDRIEQFDNRDVQESSESDKDTAQNNQEHKYMFFYMFVPENVELKSVLVFGEFAKTYKVSKDQLATCKQIIQDLKYHNITVNNIIHDLDVVYKQYMQYQVEVVYANLQNNVSPYELSIDKQNIKQKYIENKLIEIDFEEVGDTVDCSQMIKHQRNRLNCGKALTISNKLDGDYIKFQDISQILNFLSKRVFESSPFIAQSSKMGHQLFQKKSVTTLLQWANNQDNSSKDKVNNIKISLFWLINYPLVMISTQCSGKAYQQMLIFTLYVVLKLYSDILLFNPIDLDEPEKKIYKTKSKTKDSSQPLEKEVKQFALHSSNKEGAQVLTAFSKSFLAQYISFLTKQLSQCTNNHLFRANSYSLQDYINLIQLLKQYTTCNVTCESQTQKLEENMLFLHLADKENIQLPKNEKSDFLKVSLQLNIETQLDQKEIQDIKQLGEAVAAILQGNNTSYEPVFSQVIIFWNEIDSSIINDTFDKQVYKKFETALLKMQHNENKLNCQSQNNMIETELNELFNVQYVRQIQKQGMIQNQQNIDQLVTIQDIQKDYNLMYKREILFNEIIHYLQYNNFSVKEKILQRTDNKQNMIIGVITDLYYKVEK</sequence>
<dbReference type="EMBL" id="CATOUU010001007">
    <property type="protein sequence ID" value="CAI9966537.1"/>
    <property type="molecule type" value="Genomic_DNA"/>
</dbReference>
<name>A0AA86UVJ7_9EUKA</name>
<reference evidence="2" key="1">
    <citation type="submission" date="2023-06" db="EMBL/GenBank/DDBJ databases">
        <authorList>
            <person name="Kurt Z."/>
        </authorList>
    </citation>
    <scope>NUCLEOTIDE SEQUENCE</scope>
</reference>
<organism evidence="2">
    <name type="scientific">Hexamita inflata</name>
    <dbReference type="NCBI Taxonomy" id="28002"/>
    <lineage>
        <taxon>Eukaryota</taxon>
        <taxon>Metamonada</taxon>
        <taxon>Diplomonadida</taxon>
        <taxon>Hexamitidae</taxon>
        <taxon>Hexamitinae</taxon>
        <taxon>Hexamita</taxon>
    </lineage>
</organism>
<proteinExistence type="predicted"/>
<dbReference type="EMBL" id="CAXDID020000123">
    <property type="protein sequence ID" value="CAL6032722.1"/>
    <property type="molecule type" value="Genomic_DNA"/>
</dbReference>
<accession>A0AA86UVJ7</accession>
<reference evidence="3 4" key="2">
    <citation type="submission" date="2024-07" db="EMBL/GenBank/DDBJ databases">
        <authorList>
            <person name="Akdeniz Z."/>
        </authorList>
    </citation>
    <scope>NUCLEOTIDE SEQUENCE [LARGE SCALE GENOMIC DNA]</scope>
</reference>
<evidence type="ECO:0000313" key="4">
    <source>
        <dbReference type="Proteomes" id="UP001642409"/>
    </source>
</evidence>
<feature type="coiled-coil region" evidence="1">
    <location>
        <begin position="18"/>
        <end position="71"/>
    </location>
</feature>
<gene>
    <name evidence="3" type="ORF">HINF_LOCUS34624</name>
    <name evidence="2" type="ORF">HINF_LOCUS54182</name>
</gene>
<dbReference type="AlphaFoldDB" id="A0AA86UVJ7"/>